<feature type="transmembrane region" description="Helical" evidence="6">
    <location>
        <begin position="33"/>
        <end position="58"/>
    </location>
</feature>
<dbReference type="InterPro" id="IPR052027">
    <property type="entry name" value="PspC"/>
</dbReference>
<keyword evidence="3 6" id="KW-0812">Transmembrane</keyword>
<accession>A0ABS0B0H7</accession>
<feature type="domain" description="Phage shock protein PspC N-terminal" evidence="7">
    <location>
        <begin position="2"/>
        <end position="59"/>
    </location>
</feature>
<protein>
    <recommendedName>
        <fullName evidence="7">Phage shock protein PspC N-terminal domain-containing protein</fullName>
    </recommendedName>
</protein>
<reference evidence="8 9" key="1">
    <citation type="submission" date="2020-01" db="EMBL/GenBank/DDBJ databases">
        <title>Draft genome sequence of Cand. Neptunochlamydia vexilliferae K9.</title>
        <authorList>
            <person name="Schulz F."/>
            <person name="Koestlbacher S."/>
            <person name="Wascher F."/>
            <person name="Pizzetti I."/>
            <person name="Horn M."/>
        </authorList>
    </citation>
    <scope>NUCLEOTIDE SEQUENCE [LARGE SCALE GENOMIC DNA]</scope>
    <source>
        <strain evidence="8 9">K9</strain>
    </source>
</reference>
<gene>
    <name evidence="8" type="ORF">NEPTK9_000719</name>
</gene>
<proteinExistence type="predicted"/>
<evidence type="ECO:0000313" key="9">
    <source>
        <dbReference type="Proteomes" id="UP001194714"/>
    </source>
</evidence>
<evidence type="ECO:0000256" key="3">
    <source>
        <dbReference type="ARBA" id="ARBA00022692"/>
    </source>
</evidence>
<keyword evidence="2" id="KW-1003">Cell membrane</keyword>
<keyword evidence="4 6" id="KW-1133">Transmembrane helix</keyword>
<feature type="domain" description="Phage shock protein PspC N-terminal" evidence="7">
    <location>
        <begin position="71"/>
        <end position="130"/>
    </location>
</feature>
<dbReference type="Pfam" id="PF04024">
    <property type="entry name" value="PspC"/>
    <property type="match status" value="2"/>
</dbReference>
<keyword evidence="5 6" id="KW-0472">Membrane</keyword>
<evidence type="ECO:0000256" key="4">
    <source>
        <dbReference type="ARBA" id="ARBA00022989"/>
    </source>
</evidence>
<feature type="transmembrane region" description="Helical" evidence="6">
    <location>
        <begin position="102"/>
        <end position="127"/>
    </location>
</feature>
<comment type="caution">
    <text evidence="8">The sequence shown here is derived from an EMBL/GenBank/DDBJ whole genome shotgun (WGS) entry which is preliminary data.</text>
</comment>
<evidence type="ECO:0000256" key="6">
    <source>
        <dbReference type="SAM" id="Phobius"/>
    </source>
</evidence>
<evidence type="ECO:0000256" key="5">
    <source>
        <dbReference type="ARBA" id="ARBA00023136"/>
    </source>
</evidence>
<keyword evidence="9" id="KW-1185">Reference proteome</keyword>
<evidence type="ECO:0000313" key="8">
    <source>
        <dbReference type="EMBL" id="MBF5059211.1"/>
    </source>
</evidence>
<name>A0ABS0B0H7_9BACT</name>
<evidence type="ECO:0000256" key="1">
    <source>
        <dbReference type="ARBA" id="ARBA00004162"/>
    </source>
</evidence>
<dbReference type="InterPro" id="IPR007168">
    <property type="entry name" value="Phageshock_PspC_N"/>
</dbReference>
<dbReference type="Proteomes" id="UP001194714">
    <property type="component" value="Unassembled WGS sequence"/>
</dbReference>
<evidence type="ECO:0000256" key="2">
    <source>
        <dbReference type="ARBA" id="ARBA00022475"/>
    </source>
</evidence>
<dbReference type="PANTHER" id="PTHR33885">
    <property type="entry name" value="PHAGE SHOCK PROTEIN C"/>
    <property type="match status" value="1"/>
</dbReference>
<comment type="subcellular location">
    <subcellularLocation>
        <location evidence="1">Cell membrane</location>
        <topology evidence="1">Single-pass membrane protein</topology>
    </subcellularLocation>
</comment>
<dbReference type="EMBL" id="JAAEJV010000014">
    <property type="protein sequence ID" value="MBF5059211.1"/>
    <property type="molecule type" value="Genomic_DNA"/>
</dbReference>
<evidence type="ECO:0000259" key="7">
    <source>
        <dbReference type="Pfam" id="PF04024"/>
    </source>
</evidence>
<dbReference type="RefSeq" id="WP_228547014.1">
    <property type="nucleotide sequence ID" value="NZ_JAAEJV010000014.1"/>
</dbReference>
<sequence length="132" mass="14612">MRRLYRDRWDKKIGGVCGGLGHFLGMDATVIRLLLVFLCIFTGVLPLLIAYFIAWILMPLGPTNYIQYDCKRLYRSLEGRKIAGICAGVAEALSIDPTIVRIVALVAMVLTGFFPVIIAYIVGAVIIPEKPL</sequence>
<dbReference type="PANTHER" id="PTHR33885:SF3">
    <property type="entry name" value="PHAGE SHOCK PROTEIN C"/>
    <property type="match status" value="1"/>
</dbReference>
<organism evidence="8 9">
    <name type="scientific">Candidatus Neptunichlamydia vexilliferae</name>
    <dbReference type="NCBI Taxonomy" id="1651774"/>
    <lineage>
        <taxon>Bacteria</taxon>
        <taxon>Pseudomonadati</taxon>
        <taxon>Chlamydiota</taxon>
        <taxon>Chlamydiia</taxon>
        <taxon>Parachlamydiales</taxon>
        <taxon>Simkaniaceae</taxon>
        <taxon>Candidatus Neptunichlamydia</taxon>
    </lineage>
</organism>